<evidence type="ECO:0000313" key="1">
    <source>
        <dbReference type="Proteomes" id="UP000694888"/>
    </source>
</evidence>
<name>A0ABM0ZWK0_APLCA</name>
<accession>A0ABM0ZWK0</accession>
<dbReference type="RefSeq" id="XP_005094895.1">
    <property type="nucleotide sequence ID" value="XM_005094838.3"/>
</dbReference>
<reference evidence="2 3" key="1">
    <citation type="submission" date="2025-05" db="UniProtKB">
        <authorList>
            <consortium name="RefSeq"/>
        </authorList>
    </citation>
    <scope>IDENTIFICATION</scope>
</reference>
<keyword evidence="1" id="KW-1185">Reference proteome</keyword>
<sequence length="119" mass="13778">MAGAYEGEVYSHGCKLVLPDLKFKDDIQLRSDPSVTVHHEKQRLLKEHYPAGKDRPDDYKIIIYNRTTRHQMVMNDSKDIEEYCSDLADDIELHIKENNEAQNQPARGHNLQTFGVALR</sequence>
<evidence type="ECO:0000313" key="2">
    <source>
        <dbReference type="RefSeq" id="XP_005094895.1"/>
    </source>
</evidence>
<proteinExistence type="predicted"/>
<dbReference type="Proteomes" id="UP000694888">
    <property type="component" value="Unplaced"/>
</dbReference>
<evidence type="ECO:0000313" key="3">
    <source>
        <dbReference type="RefSeq" id="XP_012935992.1"/>
    </source>
</evidence>
<protein>
    <submittedName>
        <fullName evidence="2 3">Uncharacterized protein LOC101855007</fullName>
    </submittedName>
</protein>
<dbReference type="RefSeq" id="XP_012935992.1">
    <property type="nucleotide sequence ID" value="XM_013080538.2"/>
</dbReference>
<dbReference type="GeneID" id="101855007"/>
<gene>
    <name evidence="2 3" type="primary">LOC101855007</name>
</gene>
<organism evidence="1 3">
    <name type="scientific">Aplysia californica</name>
    <name type="common">California sea hare</name>
    <dbReference type="NCBI Taxonomy" id="6500"/>
    <lineage>
        <taxon>Eukaryota</taxon>
        <taxon>Metazoa</taxon>
        <taxon>Spiralia</taxon>
        <taxon>Lophotrochozoa</taxon>
        <taxon>Mollusca</taxon>
        <taxon>Gastropoda</taxon>
        <taxon>Heterobranchia</taxon>
        <taxon>Euthyneura</taxon>
        <taxon>Tectipleura</taxon>
        <taxon>Aplysiida</taxon>
        <taxon>Aplysioidea</taxon>
        <taxon>Aplysiidae</taxon>
        <taxon>Aplysia</taxon>
    </lineage>
</organism>